<evidence type="ECO:0000256" key="2">
    <source>
        <dbReference type="ARBA" id="ARBA00004141"/>
    </source>
</evidence>
<feature type="compositionally biased region" description="Acidic residues" evidence="15">
    <location>
        <begin position="7"/>
        <end position="20"/>
    </location>
</feature>
<evidence type="ECO:0000256" key="16">
    <source>
        <dbReference type="SAM" id="Phobius"/>
    </source>
</evidence>
<feature type="transmembrane region" description="Helical" evidence="16">
    <location>
        <begin position="482"/>
        <end position="500"/>
    </location>
</feature>
<dbReference type="GO" id="GO:0005506">
    <property type="term" value="F:iron ion binding"/>
    <property type="evidence" value="ECO:0007669"/>
    <property type="project" value="InterPro"/>
</dbReference>
<feature type="region of interest" description="Disordered" evidence="15">
    <location>
        <begin position="1"/>
        <end position="29"/>
    </location>
</feature>
<feature type="compositionally biased region" description="Polar residues" evidence="15">
    <location>
        <begin position="238"/>
        <end position="248"/>
    </location>
</feature>
<dbReference type="InterPro" id="IPR050364">
    <property type="entry name" value="Cytochrome_P450_fung"/>
</dbReference>
<dbReference type="SUPFAM" id="SSF48264">
    <property type="entry name" value="Cytochrome P450"/>
    <property type="match status" value="1"/>
</dbReference>
<keyword evidence="9 16" id="KW-1133">Transmembrane helix</keyword>
<keyword evidence="6 14" id="KW-0349">Heme</keyword>
<feature type="transmembrane region" description="Helical" evidence="16">
    <location>
        <begin position="520"/>
        <end position="537"/>
    </location>
</feature>
<evidence type="ECO:0000256" key="14">
    <source>
        <dbReference type="PIRSR" id="PIRSR602401-1"/>
    </source>
</evidence>
<dbReference type="SUPFAM" id="SSF144083">
    <property type="entry name" value="Magnesium transport protein CorA, transmembrane region"/>
    <property type="match status" value="1"/>
</dbReference>
<dbReference type="PANTHER" id="PTHR46300">
    <property type="entry name" value="P450, PUTATIVE (EUROFUNG)-RELATED-RELATED"/>
    <property type="match status" value="1"/>
</dbReference>
<dbReference type="Pfam" id="PF01544">
    <property type="entry name" value="CorA"/>
    <property type="match status" value="1"/>
</dbReference>
<comment type="similarity">
    <text evidence="4">Belongs to the CorA metal ion transporter (MIT) (TC 1.A.35) family.</text>
</comment>
<dbReference type="Gene3D" id="1.10.630.10">
    <property type="entry name" value="Cytochrome P450"/>
    <property type="match status" value="1"/>
</dbReference>
<dbReference type="InterPro" id="IPR045861">
    <property type="entry name" value="CorA_cytoplasmic_dom"/>
</dbReference>
<evidence type="ECO:0000256" key="1">
    <source>
        <dbReference type="ARBA" id="ARBA00001971"/>
    </source>
</evidence>
<comment type="similarity">
    <text evidence="5">Belongs to the cytochrome P450 family.</text>
</comment>
<dbReference type="SUPFAM" id="SSF143865">
    <property type="entry name" value="CorA soluble domain-like"/>
    <property type="match status" value="1"/>
</dbReference>
<dbReference type="GO" id="GO:0016020">
    <property type="term" value="C:membrane"/>
    <property type="evidence" value="ECO:0007669"/>
    <property type="project" value="UniProtKB-SubCell"/>
</dbReference>
<dbReference type="GO" id="GO:0016705">
    <property type="term" value="F:oxidoreductase activity, acting on paired donors, with incorporation or reduction of molecular oxygen"/>
    <property type="evidence" value="ECO:0007669"/>
    <property type="project" value="InterPro"/>
</dbReference>
<keyword evidence="11 14" id="KW-0408">Iron</keyword>
<keyword evidence="7 16" id="KW-0812">Transmembrane</keyword>
<evidence type="ECO:0000256" key="6">
    <source>
        <dbReference type="ARBA" id="ARBA00022617"/>
    </source>
</evidence>
<proteinExistence type="inferred from homology"/>
<dbReference type="KEGG" id="rsx:RhiXN_03902"/>
<organism evidence="17 18">
    <name type="scientific">Rhizoctonia solani</name>
    <dbReference type="NCBI Taxonomy" id="456999"/>
    <lineage>
        <taxon>Eukaryota</taxon>
        <taxon>Fungi</taxon>
        <taxon>Dikarya</taxon>
        <taxon>Basidiomycota</taxon>
        <taxon>Agaricomycotina</taxon>
        <taxon>Agaricomycetes</taxon>
        <taxon>Cantharellales</taxon>
        <taxon>Ceratobasidiaceae</taxon>
        <taxon>Rhizoctonia</taxon>
    </lineage>
</organism>
<evidence type="ECO:0000256" key="4">
    <source>
        <dbReference type="ARBA" id="ARBA00009765"/>
    </source>
</evidence>
<comment type="subcellular location">
    <subcellularLocation>
        <location evidence="2">Membrane</location>
        <topology evidence="2">Multi-pass membrane protein</topology>
    </subcellularLocation>
</comment>
<reference evidence="17" key="1">
    <citation type="submission" date="2020-05" db="EMBL/GenBank/DDBJ databases">
        <title>Evolutionary and genomic comparisons of hybrid uninucleate and nonhybrid Rhizoctonia fungi.</title>
        <authorList>
            <person name="Li C."/>
            <person name="Chen X."/>
        </authorList>
    </citation>
    <scope>NUCLEOTIDE SEQUENCE</scope>
    <source>
        <strain evidence="17">AG-1 IA</strain>
    </source>
</reference>
<keyword evidence="10" id="KW-0560">Oxidoreductase</keyword>
<keyword evidence="8 14" id="KW-0479">Metal-binding</keyword>
<dbReference type="GO" id="GO:0046873">
    <property type="term" value="F:metal ion transmembrane transporter activity"/>
    <property type="evidence" value="ECO:0007669"/>
    <property type="project" value="InterPro"/>
</dbReference>
<evidence type="ECO:0000256" key="11">
    <source>
        <dbReference type="ARBA" id="ARBA00023004"/>
    </source>
</evidence>
<feature type="compositionally biased region" description="Acidic residues" evidence="15">
    <location>
        <begin position="222"/>
        <end position="231"/>
    </location>
</feature>
<accession>A0A8H8NLD4</accession>
<dbReference type="Proteomes" id="UP000650533">
    <property type="component" value="Chromosome 1"/>
</dbReference>
<evidence type="ECO:0000313" key="18">
    <source>
        <dbReference type="Proteomes" id="UP000650533"/>
    </source>
</evidence>
<dbReference type="InterPro" id="IPR036396">
    <property type="entry name" value="Cyt_P450_sf"/>
</dbReference>
<dbReference type="PANTHER" id="PTHR46300:SF2">
    <property type="entry name" value="CYTOCHROME P450 MONOOXYGENASE ALNH-RELATED"/>
    <property type="match status" value="1"/>
</dbReference>
<dbReference type="AlphaFoldDB" id="A0A8H8NLD4"/>
<keyword evidence="13 16" id="KW-0472">Membrane</keyword>
<name>A0A8H8NLD4_9AGAM</name>
<dbReference type="GO" id="GO:0020037">
    <property type="term" value="F:heme binding"/>
    <property type="evidence" value="ECO:0007669"/>
    <property type="project" value="InterPro"/>
</dbReference>
<dbReference type="Pfam" id="PF00067">
    <property type="entry name" value="p450"/>
    <property type="match status" value="2"/>
</dbReference>
<comment type="cofactor">
    <cofactor evidence="1 14">
        <name>heme</name>
        <dbReference type="ChEBI" id="CHEBI:30413"/>
    </cofactor>
</comment>
<evidence type="ECO:0000256" key="12">
    <source>
        <dbReference type="ARBA" id="ARBA00023033"/>
    </source>
</evidence>
<evidence type="ECO:0000256" key="3">
    <source>
        <dbReference type="ARBA" id="ARBA00005179"/>
    </source>
</evidence>
<feature type="transmembrane region" description="Helical" evidence="16">
    <location>
        <begin position="575"/>
        <end position="601"/>
    </location>
</feature>
<evidence type="ECO:0000256" key="5">
    <source>
        <dbReference type="ARBA" id="ARBA00010617"/>
    </source>
</evidence>
<protein>
    <submittedName>
        <fullName evidence="17">Cytochrome P450 family protein</fullName>
    </submittedName>
</protein>
<evidence type="ECO:0000256" key="8">
    <source>
        <dbReference type="ARBA" id="ARBA00022723"/>
    </source>
</evidence>
<evidence type="ECO:0000256" key="9">
    <source>
        <dbReference type="ARBA" id="ARBA00022989"/>
    </source>
</evidence>
<sequence>MPKSNSDADENDSLTSDEEAVGPTIGRVELQGVQSAPAALAGEEGSYRKLKGEAAHFSLRDRLQSSGHQLTRHAITKFVISMNRAQSALLDIAPGTEPGADPRKSTTAELFGHIKANCQIEICEYGPSKARFTNYDNKSFIDWLKLNDASTKREIWNKVRWINIAGVSWDIISALALHYGLHPLAIEDVLHGRKNARSKADYYTKHLFVHVLTHKLARQEGESEDSDDMAQTEEPLSIRTSRTSSTVDRQGFYESGDDGMGYNKKGTGDSARKKPRPRNSILTAHRANSNEKAIDELKKGFGRVYVDVSSAWMFLLRDGTLISINQNTSKPFGASVADRLRVRDTVLRSSGDASLLLEGLLDLVVDDAVEVVPNMKTVRGLHIISGDLTLHKRTLGPLSQLVYGLRRYDLDRCKATLAGSAGREGEVVGFLSHQAKVYLADVHDHVEYIMSSLDMFTSIAENLINYTFNIVSYETNQVMRGLTIATVIFFPLTFLTGYFGMNFHIMPSVQDHSETMFWEIAIPVMTVVVAAFMFPDIQKLVHFIKKRMATRKYDILHSYPDSGALTAFRDQPPFLLVNMGAPSECVGCGLMLVGLLAVSFGTDKVDLWAIDPLVRWLIGTVLALLIIRYWNWPGSRYKDMPPGNKLAPIFVLARANLSGNILGPRSLPIVGNAHQLKHIDVYAQLRDLNEKYGPLASLKIGSSNMIVVGGDGSLVRQLLDKRGAIYSNRPLELVSQIAGRGDHLLFQQDTDKWRNARKLIVQHYAPRAVKTEHIRLQEAESTQLVHDFLHKPKDFMRHPMRYTTSVITCLRAKPPVENFPLLWHVQYLPDSMMMNWKSRTKKIGELMDKVYGDLAEIAWERGINGLNTNTLAYKIRMNEDNNGLTRHQQAYICGIVLEGGSDIVAGVICSCILALIQDTGRQKRARDEIDRLYDEDTLPKYEDEQEMPFVRAVIKEVLRWRPPLPAAVPHRLEQDDYYEGYYIPKDSSIICNIWAIHSNPDRYEDPHLFKPERFLDHTMSMADSIAQGDPFKRDHFAFGAGRRTCLGVQLAEQDIFLALSKLLWAFEFSAPPGTYVNTEQSAWFGEGVRRPKDFPLVITPRSERRKATIEREMEVARQSVFSLYGSYK</sequence>
<evidence type="ECO:0000256" key="15">
    <source>
        <dbReference type="SAM" id="MobiDB-lite"/>
    </source>
</evidence>
<dbReference type="PROSITE" id="PS00086">
    <property type="entry name" value="CYTOCHROME_P450"/>
    <property type="match status" value="1"/>
</dbReference>
<gene>
    <name evidence="17" type="ORF">RhiXN_03902</name>
</gene>
<dbReference type="InterPro" id="IPR001128">
    <property type="entry name" value="Cyt_P450"/>
</dbReference>
<dbReference type="Gene3D" id="1.20.58.340">
    <property type="entry name" value="Magnesium transport protein CorA, transmembrane region"/>
    <property type="match status" value="2"/>
</dbReference>
<evidence type="ECO:0000313" key="17">
    <source>
        <dbReference type="EMBL" id="QRW15901.1"/>
    </source>
</evidence>
<dbReference type="RefSeq" id="XP_043176138.1">
    <property type="nucleotide sequence ID" value="XM_043323719.1"/>
</dbReference>
<evidence type="ECO:0000256" key="7">
    <source>
        <dbReference type="ARBA" id="ARBA00022692"/>
    </source>
</evidence>
<dbReference type="Gene3D" id="3.30.460.20">
    <property type="entry name" value="CorA soluble domain-like"/>
    <property type="match status" value="1"/>
</dbReference>
<feature type="region of interest" description="Disordered" evidence="15">
    <location>
        <begin position="219"/>
        <end position="281"/>
    </location>
</feature>
<dbReference type="PRINTS" id="PR00463">
    <property type="entry name" value="EP450I"/>
</dbReference>
<dbReference type="InterPro" id="IPR002401">
    <property type="entry name" value="Cyt_P450_E_grp-I"/>
</dbReference>
<evidence type="ECO:0000256" key="13">
    <source>
        <dbReference type="ARBA" id="ARBA00023136"/>
    </source>
</evidence>
<dbReference type="GeneID" id="67026182"/>
<dbReference type="InterPro" id="IPR045863">
    <property type="entry name" value="CorA_TM1_TM2"/>
</dbReference>
<feature type="transmembrane region" description="Helical" evidence="16">
    <location>
        <begin position="613"/>
        <end position="630"/>
    </location>
</feature>
<dbReference type="InterPro" id="IPR002523">
    <property type="entry name" value="MgTranspt_CorA/ZnTranspt_ZntB"/>
</dbReference>
<dbReference type="EMBL" id="CP059658">
    <property type="protein sequence ID" value="QRW15901.1"/>
    <property type="molecule type" value="Genomic_DNA"/>
</dbReference>
<dbReference type="InterPro" id="IPR017972">
    <property type="entry name" value="Cyt_P450_CS"/>
</dbReference>
<comment type="pathway">
    <text evidence="3">Secondary metabolite biosynthesis.</text>
</comment>
<evidence type="ECO:0000256" key="10">
    <source>
        <dbReference type="ARBA" id="ARBA00023002"/>
    </source>
</evidence>
<dbReference type="CDD" id="cd11065">
    <property type="entry name" value="CYP64-like"/>
    <property type="match status" value="1"/>
</dbReference>
<keyword evidence="12" id="KW-0503">Monooxygenase</keyword>
<feature type="binding site" description="axial binding residue" evidence="14">
    <location>
        <position position="1045"/>
    </location>
    <ligand>
        <name>heme</name>
        <dbReference type="ChEBI" id="CHEBI:30413"/>
    </ligand>
    <ligandPart>
        <name>Fe</name>
        <dbReference type="ChEBI" id="CHEBI:18248"/>
    </ligandPart>
</feature>
<dbReference type="GO" id="GO:0004497">
    <property type="term" value="F:monooxygenase activity"/>
    <property type="evidence" value="ECO:0007669"/>
    <property type="project" value="UniProtKB-KW"/>
</dbReference>